<proteinExistence type="predicted"/>
<dbReference type="CDD" id="cd07379">
    <property type="entry name" value="MPP_239FB"/>
    <property type="match status" value="1"/>
</dbReference>
<dbReference type="Pfam" id="PF00149">
    <property type="entry name" value="Metallophos"/>
    <property type="match status" value="1"/>
</dbReference>
<sequence>MRLCLIADTHGKHDYLLLPEADLLIHCGDMCEYSDPRPDPLGEMDDWFKAAPAKDVICIAGNHDRSLERRSPGSSPPFPHATYLEDSATTIGGLIVYGSPWCPNLPGFAFYATDDELREHWRKIPEGIDILVTHTPPHGILDTPSRSRRHLGCPILLEELKRIRPRLHVFGHVHAGYGRKQSGDTLFVNAASFSTGGHEPRPPWVVEM</sequence>
<dbReference type="PANTHER" id="PTHR12905">
    <property type="entry name" value="METALLOPHOSPHOESTERASE"/>
    <property type="match status" value="1"/>
</dbReference>
<evidence type="ECO:0000259" key="1">
    <source>
        <dbReference type="Pfam" id="PF00149"/>
    </source>
</evidence>
<dbReference type="SUPFAM" id="SSF56300">
    <property type="entry name" value="Metallo-dependent phosphatases"/>
    <property type="match status" value="1"/>
</dbReference>
<dbReference type="InterPro" id="IPR051693">
    <property type="entry name" value="UPF0046_metallophosphoest"/>
</dbReference>
<protein>
    <submittedName>
        <fullName evidence="2">Metallophosphatase domain-containing protein</fullName>
    </submittedName>
</protein>
<dbReference type="GO" id="GO:0016787">
    <property type="term" value="F:hydrolase activity"/>
    <property type="evidence" value="ECO:0007669"/>
    <property type="project" value="InterPro"/>
</dbReference>
<name>A0A975IXT7_9BACT</name>
<evidence type="ECO:0000313" key="3">
    <source>
        <dbReference type="Proteomes" id="UP000676169"/>
    </source>
</evidence>
<dbReference type="KEGG" id="lamb:KBB96_11675"/>
<dbReference type="InterPro" id="IPR004843">
    <property type="entry name" value="Calcineurin-like_PHP"/>
</dbReference>
<keyword evidence="3" id="KW-1185">Reference proteome</keyword>
<dbReference type="AlphaFoldDB" id="A0A975IXT7"/>
<organism evidence="2 3">
    <name type="scientific">Luteolibacter ambystomatis</name>
    <dbReference type="NCBI Taxonomy" id="2824561"/>
    <lineage>
        <taxon>Bacteria</taxon>
        <taxon>Pseudomonadati</taxon>
        <taxon>Verrucomicrobiota</taxon>
        <taxon>Verrucomicrobiia</taxon>
        <taxon>Verrucomicrobiales</taxon>
        <taxon>Verrucomicrobiaceae</taxon>
        <taxon>Luteolibacter</taxon>
    </lineage>
</organism>
<evidence type="ECO:0000313" key="2">
    <source>
        <dbReference type="EMBL" id="QUE49532.1"/>
    </source>
</evidence>
<dbReference type="Gene3D" id="3.60.21.10">
    <property type="match status" value="1"/>
</dbReference>
<feature type="domain" description="Calcineurin-like phosphoesterase" evidence="1">
    <location>
        <begin position="1"/>
        <end position="175"/>
    </location>
</feature>
<dbReference type="RefSeq" id="WP_211629621.1">
    <property type="nucleotide sequence ID" value="NZ_CP073100.1"/>
</dbReference>
<gene>
    <name evidence="2" type="ORF">KBB96_11675</name>
</gene>
<accession>A0A975IXT7</accession>
<dbReference type="InterPro" id="IPR029052">
    <property type="entry name" value="Metallo-depent_PP-like"/>
</dbReference>
<dbReference type="PANTHER" id="PTHR12905:SF0">
    <property type="entry name" value="CALCINEURIN-LIKE PHOSPHOESTERASE DOMAIN-CONTAINING PROTEIN"/>
    <property type="match status" value="1"/>
</dbReference>
<reference evidence="2" key="1">
    <citation type="submission" date="2021-04" db="EMBL/GenBank/DDBJ databases">
        <title>Luteolibacter sp. 32A isolated from the skin of an Anderson's salamander (Ambystoma andersonii).</title>
        <authorList>
            <person name="Spergser J."/>
            <person name="Busse H.-J."/>
        </authorList>
    </citation>
    <scope>NUCLEOTIDE SEQUENCE</scope>
    <source>
        <strain evidence="2">32A</strain>
    </source>
</reference>
<dbReference type="EMBL" id="CP073100">
    <property type="protein sequence ID" value="QUE49532.1"/>
    <property type="molecule type" value="Genomic_DNA"/>
</dbReference>
<dbReference type="Proteomes" id="UP000676169">
    <property type="component" value="Chromosome"/>
</dbReference>